<dbReference type="InterPro" id="IPR052929">
    <property type="entry name" value="RNase_H-like_EbsB-rel"/>
</dbReference>
<dbReference type="InterPro" id="IPR012337">
    <property type="entry name" value="RNaseH-like_sf"/>
</dbReference>
<evidence type="ECO:0000313" key="2">
    <source>
        <dbReference type="EMBL" id="KAL1188586.1"/>
    </source>
</evidence>
<gene>
    <name evidence="2" type="ORF">V5N11_003893</name>
</gene>
<organism evidence="2 3">
    <name type="scientific">Cardamine amara subsp. amara</name>
    <dbReference type="NCBI Taxonomy" id="228776"/>
    <lineage>
        <taxon>Eukaryota</taxon>
        <taxon>Viridiplantae</taxon>
        <taxon>Streptophyta</taxon>
        <taxon>Embryophyta</taxon>
        <taxon>Tracheophyta</taxon>
        <taxon>Spermatophyta</taxon>
        <taxon>Magnoliopsida</taxon>
        <taxon>eudicotyledons</taxon>
        <taxon>Gunneridae</taxon>
        <taxon>Pentapetalae</taxon>
        <taxon>rosids</taxon>
        <taxon>malvids</taxon>
        <taxon>Brassicales</taxon>
        <taxon>Brassicaceae</taxon>
        <taxon>Cardamineae</taxon>
        <taxon>Cardamine</taxon>
    </lineage>
</organism>
<dbReference type="InterPro" id="IPR036397">
    <property type="entry name" value="RNaseH_sf"/>
</dbReference>
<dbReference type="EMBL" id="JBANAX010000920">
    <property type="protein sequence ID" value="KAL1188586.1"/>
    <property type="molecule type" value="Genomic_DNA"/>
</dbReference>
<protein>
    <recommendedName>
        <fullName evidence="1">RNase H type-1 domain-containing protein</fullName>
    </recommendedName>
</protein>
<name>A0ABD0Z3N4_CARAN</name>
<reference evidence="2 3" key="1">
    <citation type="submission" date="2024-04" db="EMBL/GenBank/DDBJ databases">
        <title>Genome assembly C_amara_ONT_v2.</title>
        <authorList>
            <person name="Yant L."/>
            <person name="Moore C."/>
            <person name="Slenker M."/>
        </authorList>
    </citation>
    <scope>NUCLEOTIDE SEQUENCE [LARGE SCALE GENOMIC DNA]</scope>
    <source>
        <tissue evidence="2">Leaf</tissue>
    </source>
</reference>
<dbReference type="InterPro" id="IPR002156">
    <property type="entry name" value="RNaseH_domain"/>
</dbReference>
<dbReference type="SUPFAM" id="SSF53098">
    <property type="entry name" value="Ribonuclease H-like"/>
    <property type="match status" value="1"/>
</dbReference>
<dbReference type="AlphaFoldDB" id="A0ABD0Z3N4"/>
<keyword evidence="3" id="KW-1185">Reference proteome</keyword>
<feature type="domain" description="RNase H type-1" evidence="1">
    <location>
        <begin position="37"/>
        <end position="140"/>
    </location>
</feature>
<evidence type="ECO:0000259" key="1">
    <source>
        <dbReference type="Pfam" id="PF13456"/>
    </source>
</evidence>
<dbReference type="CDD" id="cd06222">
    <property type="entry name" value="RNase_H_like"/>
    <property type="match status" value="1"/>
</dbReference>
<proteinExistence type="predicted"/>
<dbReference type="PANTHER" id="PTHR47074:SF11">
    <property type="entry name" value="REVERSE TRANSCRIPTASE-LIKE PROTEIN"/>
    <property type="match status" value="1"/>
</dbReference>
<dbReference type="Proteomes" id="UP001558713">
    <property type="component" value="Unassembled WGS sequence"/>
</dbReference>
<accession>A0ABD0Z3N4</accession>
<dbReference type="Gene3D" id="3.30.420.10">
    <property type="entry name" value="Ribonuclease H-like superfamily/Ribonuclease H"/>
    <property type="match status" value="1"/>
</dbReference>
<dbReference type="PANTHER" id="PTHR47074">
    <property type="entry name" value="BNAC02G40300D PROTEIN"/>
    <property type="match status" value="1"/>
</dbReference>
<dbReference type="InterPro" id="IPR044730">
    <property type="entry name" value="RNase_H-like_dom_plant"/>
</dbReference>
<sequence length="141" mass="15860">MDYVMSNSRDTQVHQETPVTTPIRRWTKPEQGKVKVNVDGSFVIHGRYAGAGWVIRDDQGAYCLSGSSRLTQASSPIQADALALLHAIEAIWCRGYRNVTIEGDCKALFDSINLRSRDIRIENIIVNIHSWADIFSHILFS</sequence>
<dbReference type="Pfam" id="PF13456">
    <property type="entry name" value="RVT_3"/>
    <property type="match status" value="1"/>
</dbReference>
<evidence type="ECO:0000313" key="3">
    <source>
        <dbReference type="Proteomes" id="UP001558713"/>
    </source>
</evidence>
<comment type="caution">
    <text evidence="2">The sequence shown here is derived from an EMBL/GenBank/DDBJ whole genome shotgun (WGS) entry which is preliminary data.</text>
</comment>